<dbReference type="GO" id="GO:0016747">
    <property type="term" value="F:acyltransferase activity, transferring groups other than amino-acyl groups"/>
    <property type="evidence" value="ECO:0007669"/>
    <property type="project" value="InterPro"/>
</dbReference>
<name>A0A7X0DCP9_9HYPH</name>
<dbReference type="CDD" id="cd04301">
    <property type="entry name" value="NAT_SF"/>
    <property type="match status" value="1"/>
</dbReference>
<dbReference type="RefSeq" id="WP_077547209.1">
    <property type="nucleotide sequence ID" value="NZ_JACHEJ010000002.1"/>
</dbReference>
<dbReference type="GO" id="GO:0005840">
    <property type="term" value="C:ribosome"/>
    <property type="evidence" value="ECO:0007669"/>
    <property type="project" value="UniProtKB-KW"/>
</dbReference>
<dbReference type="Proteomes" id="UP000535501">
    <property type="component" value="Unassembled WGS sequence"/>
</dbReference>
<evidence type="ECO:0000313" key="4">
    <source>
        <dbReference type="EMBL" id="MBB6179226.1"/>
    </source>
</evidence>
<dbReference type="InterPro" id="IPR050832">
    <property type="entry name" value="Bact_Acetyltransf"/>
</dbReference>
<dbReference type="EMBL" id="JACHEJ010000002">
    <property type="protein sequence ID" value="MBB6179226.1"/>
    <property type="molecule type" value="Genomic_DNA"/>
</dbReference>
<protein>
    <submittedName>
        <fullName evidence="4">Ribosomal protein S18 acetylase RimI-like enzyme</fullName>
    </submittedName>
</protein>
<evidence type="ECO:0000259" key="3">
    <source>
        <dbReference type="PROSITE" id="PS51186"/>
    </source>
</evidence>
<dbReference type="InterPro" id="IPR000182">
    <property type="entry name" value="GNAT_dom"/>
</dbReference>
<dbReference type="Pfam" id="PF13673">
    <property type="entry name" value="Acetyltransf_10"/>
    <property type="match status" value="1"/>
</dbReference>
<reference evidence="4 5" key="1">
    <citation type="submission" date="2020-08" db="EMBL/GenBank/DDBJ databases">
        <title>Genomic Encyclopedia of Type Strains, Phase IV (KMG-IV): sequencing the most valuable type-strain genomes for metagenomic binning, comparative biology and taxonomic classification.</title>
        <authorList>
            <person name="Goeker M."/>
        </authorList>
    </citation>
    <scope>NUCLEOTIDE SEQUENCE [LARGE SCALE GENOMIC DNA]</scope>
    <source>
        <strain evidence="4 5">DSM 102134</strain>
    </source>
</reference>
<feature type="domain" description="N-acetyltransferase" evidence="3">
    <location>
        <begin position="3"/>
        <end position="166"/>
    </location>
</feature>
<keyword evidence="4" id="KW-0689">Ribosomal protein</keyword>
<dbReference type="SUPFAM" id="SSF55729">
    <property type="entry name" value="Acyl-CoA N-acyltransferases (Nat)"/>
    <property type="match status" value="1"/>
</dbReference>
<evidence type="ECO:0000313" key="5">
    <source>
        <dbReference type="Proteomes" id="UP000535501"/>
    </source>
</evidence>
<organism evidence="4 5">
    <name type="scientific">Pseudorhizobium flavum</name>
    <dbReference type="NCBI Taxonomy" id="1335061"/>
    <lineage>
        <taxon>Bacteria</taxon>
        <taxon>Pseudomonadati</taxon>
        <taxon>Pseudomonadota</taxon>
        <taxon>Alphaproteobacteria</taxon>
        <taxon>Hyphomicrobiales</taxon>
        <taxon>Rhizobiaceae</taxon>
        <taxon>Rhizobium/Agrobacterium group</taxon>
        <taxon>Pseudorhizobium</taxon>
    </lineage>
</organism>
<keyword evidence="2" id="KW-0012">Acyltransferase</keyword>
<comment type="caution">
    <text evidence="4">The sequence shown here is derived from an EMBL/GenBank/DDBJ whole genome shotgun (WGS) entry which is preliminary data.</text>
</comment>
<accession>A0A7X0DCP9</accession>
<dbReference type="PANTHER" id="PTHR43877:SF2">
    <property type="entry name" value="AMINOALKYLPHOSPHONATE N-ACETYLTRANSFERASE-RELATED"/>
    <property type="match status" value="1"/>
</dbReference>
<keyword evidence="5" id="KW-1185">Reference proteome</keyword>
<gene>
    <name evidence="4" type="ORF">HNQ75_001180</name>
</gene>
<dbReference type="Gene3D" id="3.40.630.30">
    <property type="match status" value="1"/>
</dbReference>
<dbReference type="InterPro" id="IPR016181">
    <property type="entry name" value="Acyl_CoA_acyltransferase"/>
</dbReference>
<proteinExistence type="predicted"/>
<evidence type="ECO:0000256" key="1">
    <source>
        <dbReference type="ARBA" id="ARBA00022679"/>
    </source>
</evidence>
<dbReference type="PROSITE" id="PS51186">
    <property type="entry name" value="GNAT"/>
    <property type="match status" value="1"/>
</dbReference>
<dbReference type="PANTHER" id="PTHR43877">
    <property type="entry name" value="AMINOALKYLPHOSPHONATE N-ACETYLTRANSFERASE-RELATED-RELATED"/>
    <property type="match status" value="1"/>
</dbReference>
<keyword evidence="4" id="KW-0687">Ribonucleoprotein</keyword>
<evidence type="ECO:0000256" key="2">
    <source>
        <dbReference type="ARBA" id="ARBA00023315"/>
    </source>
</evidence>
<sequence>MVFFVRTAAEGDVEKIRALLAETFHDTYDPFYGPEKVAQLIGSWHSPAAIRARIVRKDGEFLLADDGRELGGLGYAAMYPKMEKTVMLHQLYVRPSCQGDGIGRDIFAELETCFPYAEVMRTEVALQNLRAISFYERLGFSEVDRMEEWGGPNSGLPAVVLEKSLRNL</sequence>
<keyword evidence="1" id="KW-0808">Transferase</keyword>
<dbReference type="AlphaFoldDB" id="A0A7X0DCP9"/>